<dbReference type="Proteomes" id="UP001459277">
    <property type="component" value="Unassembled WGS sequence"/>
</dbReference>
<gene>
    <name evidence="1" type="ORF">SO802_032920</name>
</gene>
<accession>A0AAW2BEV4</accession>
<organism evidence="1 2">
    <name type="scientific">Lithocarpus litseifolius</name>
    <dbReference type="NCBI Taxonomy" id="425828"/>
    <lineage>
        <taxon>Eukaryota</taxon>
        <taxon>Viridiplantae</taxon>
        <taxon>Streptophyta</taxon>
        <taxon>Embryophyta</taxon>
        <taxon>Tracheophyta</taxon>
        <taxon>Spermatophyta</taxon>
        <taxon>Magnoliopsida</taxon>
        <taxon>eudicotyledons</taxon>
        <taxon>Gunneridae</taxon>
        <taxon>Pentapetalae</taxon>
        <taxon>rosids</taxon>
        <taxon>fabids</taxon>
        <taxon>Fagales</taxon>
        <taxon>Fagaceae</taxon>
        <taxon>Lithocarpus</taxon>
    </lineage>
</organism>
<reference evidence="1 2" key="1">
    <citation type="submission" date="2024-01" db="EMBL/GenBank/DDBJ databases">
        <title>A telomere-to-telomere, gap-free genome of sweet tea (Lithocarpus litseifolius).</title>
        <authorList>
            <person name="Zhou J."/>
        </authorList>
    </citation>
    <scope>NUCLEOTIDE SEQUENCE [LARGE SCALE GENOMIC DNA]</scope>
    <source>
        <strain evidence="1">Zhou-2022a</strain>
        <tissue evidence="1">Leaf</tissue>
    </source>
</reference>
<dbReference type="EMBL" id="JAZDWU010000012">
    <property type="protein sequence ID" value="KAK9983395.1"/>
    <property type="molecule type" value="Genomic_DNA"/>
</dbReference>
<sequence>MGILRRIVGGRFDRGSNLRTIKCGDCKGLISLTRNPLRTYISKSFPNTITFHIKKALHIDCLHLLLASIYFIEVN</sequence>
<evidence type="ECO:0000313" key="1">
    <source>
        <dbReference type="EMBL" id="KAK9983395.1"/>
    </source>
</evidence>
<name>A0AAW2BEV4_9ROSI</name>
<protein>
    <submittedName>
        <fullName evidence="1">Uncharacterized protein</fullName>
    </submittedName>
</protein>
<dbReference type="AlphaFoldDB" id="A0AAW2BEV4"/>
<comment type="caution">
    <text evidence="1">The sequence shown here is derived from an EMBL/GenBank/DDBJ whole genome shotgun (WGS) entry which is preliminary data.</text>
</comment>
<keyword evidence="2" id="KW-1185">Reference proteome</keyword>
<proteinExistence type="predicted"/>
<evidence type="ECO:0000313" key="2">
    <source>
        <dbReference type="Proteomes" id="UP001459277"/>
    </source>
</evidence>